<evidence type="ECO:0000256" key="1">
    <source>
        <dbReference type="ARBA" id="ARBA00004418"/>
    </source>
</evidence>
<dbReference type="AlphaFoldDB" id="A0A370QNP3"/>
<keyword evidence="5" id="KW-0574">Periplasm</keyword>
<dbReference type="Pfam" id="PF00345">
    <property type="entry name" value="PapD_N"/>
    <property type="match status" value="1"/>
</dbReference>
<dbReference type="Gene3D" id="2.60.40.10">
    <property type="entry name" value="Immunoglobulins"/>
    <property type="match status" value="2"/>
</dbReference>
<comment type="caution">
    <text evidence="10">The sequence shown here is derived from an EMBL/GenBank/DDBJ whole genome shotgun (WGS) entry which is preliminary data.</text>
</comment>
<dbReference type="SUPFAM" id="SSF49354">
    <property type="entry name" value="PapD-like"/>
    <property type="match status" value="1"/>
</dbReference>
<accession>A0A370QNP3</accession>
<dbReference type="InterPro" id="IPR016148">
    <property type="entry name" value="Pili_assmbl_chaperone_C"/>
</dbReference>
<evidence type="ECO:0000313" key="11">
    <source>
        <dbReference type="Proteomes" id="UP000254848"/>
    </source>
</evidence>
<comment type="subcellular location">
    <subcellularLocation>
        <location evidence="1">Periplasm</location>
    </subcellularLocation>
</comment>
<dbReference type="OrthoDB" id="9131059at2"/>
<evidence type="ECO:0000256" key="7">
    <source>
        <dbReference type="SAM" id="SignalP"/>
    </source>
</evidence>
<dbReference type="InterPro" id="IPR013783">
    <property type="entry name" value="Ig-like_fold"/>
</dbReference>
<dbReference type="InterPro" id="IPR016147">
    <property type="entry name" value="Pili_assmbl_chaperone_N"/>
</dbReference>
<name>A0A370QNP3_9GAMM</name>
<dbReference type="GO" id="GO:0030288">
    <property type="term" value="C:outer membrane-bounded periplasmic space"/>
    <property type="evidence" value="ECO:0007669"/>
    <property type="project" value="InterPro"/>
</dbReference>
<dbReference type="PRINTS" id="PR00969">
    <property type="entry name" value="CHAPERONPILI"/>
</dbReference>
<feature type="domain" description="Pili assembly chaperone C-terminal" evidence="9">
    <location>
        <begin position="163"/>
        <end position="218"/>
    </location>
</feature>
<keyword evidence="3" id="KW-1029">Fimbrium biogenesis</keyword>
<protein>
    <submittedName>
        <fullName evidence="10">Fimbrial chaperone protein</fullName>
    </submittedName>
</protein>
<evidence type="ECO:0000259" key="8">
    <source>
        <dbReference type="Pfam" id="PF00345"/>
    </source>
</evidence>
<keyword evidence="6" id="KW-0143">Chaperone</keyword>
<dbReference type="RefSeq" id="WP_115459099.1">
    <property type="nucleotide sequence ID" value="NZ_QRAP01000006.1"/>
</dbReference>
<dbReference type="Pfam" id="PF02753">
    <property type="entry name" value="PapD_C"/>
    <property type="match status" value="1"/>
</dbReference>
<evidence type="ECO:0000256" key="6">
    <source>
        <dbReference type="ARBA" id="ARBA00023186"/>
    </source>
</evidence>
<dbReference type="GO" id="GO:0071555">
    <property type="term" value="P:cell wall organization"/>
    <property type="evidence" value="ECO:0007669"/>
    <property type="project" value="InterPro"/>
</dbReference>
<feature type="signal peptide" evidence="7">
    <location>
        <begin position="1"/>
        <end position="23"/>
    </location>
</feature>
<dbReference type="SUPFAM" id="SSF49584">
    <property type="entry name" value="Periplasmic chaperone C-domain"/>
    <property type="match status" value="1"/>
</dbReference>
<reference evidence="10 11" key="1">
    <citation type="submission" date="2018-07" db="EMBL/GenBank/DDBJ databases">
        <title>Genomic Encyclopedia of Type Strains, Phase IV (KMG-IV): sequencing the most valuable type-strain genomes for metagenomic binning, comparative biology and taxonomic classification.</title>
        <authorList>
            <person name="Goeker M."/>
        </authorList>
    </citation>
    <scope>NUCLEOTIDE SEQUENCE [LARGE SCALE GENOMIC DNA]</scope>
    <source>
        <strain evidence="10 11">DSM 103736</strain>
    </source>
</reference>
<keyword evidence="11" id="KW-1185">Reference proteome</keyword>
<dbReference type="InterPro" id="IPR001829">
    <property type="entry name" value="Pili_assmbl_chaperone_bac"/>
</dbReference>
<evidence type="ECO:0000256" key="5">
    <source>
        <dbReference type="ARBA" id="ARBA00022764"/>
    </source>
</evidence>
<evidence type="ECO:0000256" key="2">
    <source>
        <dbReference type="ARBA" id="ARBA00007399"/>
    </source>
</evidence>
<evidence type="ECO:0000256" key="4">
    <source>
        <dbReference type="ARBA" id="ARBA00022729"/>
    </source>
</evidence>
<sequence length="225" mass="24837">MKLLKLFLITLSVSMAGIHTASAGGVSVGATRLIYPAQNKEITFSVLNNDAKNVFLIQSWVDDQKGNKATDFIITPPLFVIKSNKENILRIMYTGPQLAQDRETLFWLTVKSIPQSSPGQNNMLKLAIASRVKLFYRPDNLSGNSNDAYRKLTFSRQGNQMKVNNPTPYHVTLIKMKYQGKDVQNIMIAPFSSGGITLPAAGAGQLHYQSLNDFGANTEILTKAL</sequence>
<dbReference type="PANTHER" id="PTHR30251:SF2">
    <property type="entry name" value="FIMBRIAL CHAPERONE YADV-RELATED"/>
    <property type="match status" value="1"/>
</dbReference>
<comment type="similarity">
    <text evidence="2">Belongs to the periplasmic pilus chaperone family.</text>
</comment>
<dbReference type="InterPro" id="IPR036316">
    <property type="entry name" value="Pili_assmbl_chap_C_dom_sf"/>
</dbReference>
<dbReference type="PANTHER" id="PTHR30251">
    <property type="entry name" value="PILUS ASSEMBLY CHAPERONE"/>
    <property type="match status" value="1"/>
</dbReference>
<feature type="chain" id="PRO_5016802224" evidence="7">
    <location>
        <begin position="24"/>
        <end position="225"/>
    </location>
</feature>
<feature type="domain" description="Pili assembly chaperone N-terminal" evidence="8">
    <location>
        <begin position="25"/>
        <end position="141"/>
    </location>
</feature>
<gene>
    <name evidence="10" type="ORF">C8D90_106195</name>
</gene>
<dbReference type="InterPro" id="IPR008962">
    <property type="entry name" value="PapD-like_sf"/>
</dbReference>
<proteinExistence type="inferred from homology"/>
<evidence type="ECO:0000313" key="10">
    <source>
        <dbReference type="EMBL" id="RDK89989.1"/>
    </source>
</evidence>
<dbReference type="InterPro" id="IPR050643">
    <property type="entry name" value="Periplasmic_pilus_chap"/>
</dbReference>
<dbReference type="FunFam" id="2.60.40.10:FF:000458">
    <property type="entry name" value="Molecular chaperone FimC"/>
    <property type="match status" value="1"/>
</dbReference>
<evidence type="ECO:0000259" key="9">
    <source>
        <dbReference type="Pfam" id="PF02753"/>
    </source>
</evidence>
<dbReference type="EMBL" id="QRAP01000006">
    <property type="protein sequence ID" value="RDK89989.1"/>
    <property type="molecule type" value="Genomic_DNA"/>
</dbReference>
<dbReference type="Proteomes" id="UP000254848">
    <property type="component" value="Unassembled WGS sequence"/>
</dbReference>
<organism evidence="10 11">
    <name type="scientific">Enterobacillus tribolii</name>
    <dbReference type="NCBI Taxonomy" id="1487935"/>
    <lineage>
        <taxon>Bacteria</taxon>
        <taxon>Pseudomonadati</taxon>
        <taxon>Pseudomonadota</taxon>
        <taxon>Gammaproteobacteria</taxon>
        <taxon>Enterobacterales</taxon>
        <taxon>Hafniaceae</taxon>
        <taxon>Enterobacillus</taxon>
    </lineage>
</organism>
<evidence type="ECO:0000256" key="3">
    <source>
        <dbReference type="ARBA" id="ARBA00022558"/>
    </source>
</evidence>
<keyword evidence="4 7" id="KW-0732">Signal</keyword>